<reference evidence="3" key="1">
    <citation type="journal article" date="2019" name="Int. J. Syst. Evol. Microbiol.">
        <title>The Global Catalogue of Microorganisms (GCM) 10K type strain sequencing project: providing services to taxonomists for standard genome sequencing and annotation.</title>
        <authorList>
            <consortium name="The Broad Institute Genomics Platform"/>
            <consortium name="The Broad Institute Genome Sequencing Center for Infectious Disease"/>
            <person name="Wu L."/>
            <person name="Ma J."/>
        </authorList>
    </citation>
    <scope>NUCLEOTIDE SEQUENCE [LARGE SCALE GENOMIC DNA]</scope>
    <source>
        <strain evidence="3">YIM 94188</strain>
    </source>
</reference>
<dbReference type="CDD" id="cd11614">
    <property type="entry name" value="SAF_CpaB_FlgA_like"/>
    <property type="match status" value="1"/>
</dbReference>
<sequence length="217" mass="21921">MDSRDLPARPWTRRAADALSSVRRRLLRRRRLIAAVLVGVAVAASLRSVAPPAPETATLLVAARDLPAGETLSAGDLVETQVPPGAVPEGVAADPAGRLLAAPLRRGEPVTDVRLVGPQLAAAAPGSVVVPVRLSDAGQAALLTPGDRVDLVATDPQAGTAEHIAHNAAVLAVPEAAAASDGALPGRLVVLALAPESVHAVTSAAVSAFVTFTWASS</sequence>
<evidence type="ECO:0000313" key="2">
    <source>
        <dbReference type="EMBL" id="MFC5731023.1"/>
    </source>
</evidence>
<dbReference type="SMART" id="SM00858">
    <property type="entry name" value="SAF"/>
    <property type="match status" value="1"/>
</dbReference>
<gene>
    <name evidence="2" type="ORF">ACFPQB_19060</name>
</gene>
<dbReference type="InterPro" id="IPR013974">
    <property type="entry name" value="SAF"/>
</dbReference>
<evidence type="ECO:0000259" key="1">
    <source>
        <dbReference type="SMART" id="SM00858"/>
    </source>
</evidence>
<dbReference type="EMBL" id="JBHSNS010000012">
    <property type="protein sequence ID" value="MFC5731023.1"/>
    <property type="molecule type" value="Genomic_DNA"/>
</dbReference>
<keyword evidence="3" id="KW-1185">Reference proteome</keyword>
<dbReference type="Proteomes" id="UP001596072">
    <property type="component" value="Unassembled WGS sequence"/>
</dbReference>
<evidence type="ECO:0000313" key="3">
    <source>
        <dbReference type="Proteomes" id="UP001596072"/>
    </source>
</evidence>
<dbReference type="Pfam" id="PF08666">
    <property type="entry name" value="SAF"/>
    <property type="match status" value="1"/>
</dbReference>
<comment type="caution">
    <text evidence="2">The sequence shown here is derived from an EMBL/GenBank/DDBJ whole genome shotgun (WGS) entry which is preliminary data.</text>
</comment>
<proteinExistence type="predicted"/>
<name>A0ABW0ZLE4_9ACTN</name>
<protein>
    <submittedName>
        <fullName evidence="2">SAF domain-containing protein</fullName>
    </submittedName>
</protein>
<organism evidence="2 3">
    <name type="scientific">Nocardioides vastitatis</name>
    <dbReference type="NCBI Taxonomy" id="2568655"/>
    <lineage>
        <taxon>Bacteria</taxon>
        <taxon>Bacillati</taxon>
        <taxon>Actinomycetota</taxon>
        <taxon>Actinomycetes</taxon>
        <taxon>Propionibacteriales</taxon>
        <taxon>Nocardioidaceae</taxon>
        <taxon>Nocardioides</taxon>
    </lineage>
</organism>
<accession>A0ABW0ZLE4</accession>
<feature type="domain" description="SAF" evidence="1">
    <location>
        <begin position="57"/>
        <end position="116"/>
    </location>
</feature>
<dbReference type="RefSeq" id="WP_378527652.1">
    <property type="nucleotide sequence ID" value="NZ_JBHSNS010000012.1"/>
</dbReference>